<protein>
    <submittedName>
        <fullName evidence="3">DUF480 domain-containing protein</fullName>
    </submittedName>
</protein>
<dbReference type="HAMAP" id="MF_01584">
    <property type="entry name" value="UPF0502"/>
    <property type="match status" value="1"/>
</dbReference>
<dbReference type="Proteomes" id="UP000809621">
    <property type="component" value="Unassembled WGS sequence"/>
</dbReference>
<dbReference type="SUPFAM" id="SSF46785">
    <property type="entry name" value="Winged helix' DNA-binding domain"/>
    <property type="match status" value="2"/>
</dbReference>
<dbReference type="PANTHER" id="PTHR38768">
    <property type="entry name" value="UPF0502 PROTEIN YCEH"/>
    <property type="match status" value="1"/>
</dbReference>
<accession>A0ABS2HL34</accession>
<dbReference type="RefSeq" id="WP_205158475.1">
    <property type="nucleotide sequence ID" value="NZ_JAFEUM010000004.1"/>
</dbReference>
<evidence type="ECO:0000256" key="2">
    <source>
        <dbReference type="SAM" id="Coils"/>
    </source>
</evidence>
<gene>
    <name evidence="3" type="ORF">JQC93_10895</name>
</gene>
<comment type="similarity">
    <text evidence="1">Belongs to the UPF0502 family.</text>
</comment>
<proteinExistence type="inferred from homology"/>
<keyword evidence="4" id="KW-1185">Reference proteome</keyword>
<name>A0ABS2HL34_9VIBR</name>
<dbReference type="InterPro" id="IPR007432">
    <property type="entry name" value="DUF480"/>
</dbReference>
<comment type="caution">
    <text evidence="3">The sequence shown here is derived from an EMBL/GenBank/DDBJ whole genome shotgun (WGS) entry which is preliminary data.</text>
</comment>
<evidence type="ECO:0000313" key="3">
    <source>
        <dbReference type="EMBL" id="MBM7036908.1"/>
    </source>
</evidence>
<dbReference type="InterPro" id="IPR036390">
    <property type="entry name" value="WH_DNA-bd_sf"/>
</dbReference>
<dbReference type="EMBL" id="JAFEUM010000004">
    <property type="protein sequence ID" value="MBM7036908.1"/>
    <property type="molecule type" value="Genomic_DNA"/>
</dbReference>
<dbReference type="PANTHER" id="PTHR38768:SF1">
    <property type="entry name" value="UPF0502 PROTEIN YCEH"/>
    <property type="match status" value="1"/>
</dbReference>
<organism evidence="3 4">
    <name type="scientific">Vibrio ulleungensis</name>
    <dbReference type="NCBI Taxonomy" id="2807619"/>
    <lineage>
        <taxon>Bacteria</taxon>
        <taxon>Pseudomonadati</taxon>
        <taxon>Pseudomonadota</taxon>
        <taxon>Gammaproteobacteria</taxon>
        <taxon>Vibrionales</taxon>
        <taxon>Vibrionaceae</taxon>
        <taxon>Vibrio</taxon>
    </lineage>
</organism>
<dbReference type="Gene3D" id="1.10.10.10">
    <property type="entry name" value="Winged helix-like DNA-binding domain superfamily/Winged helix DNA-binding domain"/>
    <property type="match status" value="2"/>
</dbReference>
<sequence>MSITLSALEARVIGCLMEKEVTTPDYYPLTANSLLAACNQKSSREPVMNISSQELNITLAQLGDRRLVTDESSFNSRASKYTHRFCNTEFGDLKFSAAEKAVVCVLLLRGAQTPGELRSRCQRMHEFDNVTEVESVLNKLATQEPPLVSQLPREPGKRESRFQHLFISDDEREQLATVATSAPVNPANNNELQQLSEEVADLKLQVQELQQQMAQLLGTTESEG</sequence>
<feature type="coiled-coil region" evidence="2">
    <location>
        <begin position="185"/>
        <end position="219"/>
    </location>
</feature>
<evidence type="ECO:0000256" key="1">
    <source>
        <dbReference type="HAMAP-Rule" id="MF_01584"/>
    </source>
</evidence>
<dbReference type="InterPro" id="IPR036388">
    <property type="entry name" value="WH-like_DNA-bd_sf"/>
</dbReference>
<reference evidence="3 4" key="1">
    <citation type="submission" date="2021-02" db="EMBL/GenBank/DDBJ databases">
        <authorList>
            <person name="Park J.-S."/>
        </authorList>
    </citation>
    <scope>NUCLEOTIDE SEQUENCE [LARGE SCALE GENOMIC DNA]</scope>
    <source>
        <strain evidence="3 4">188UL20-2</strain>
    </source>
</reference>
<keyword evidence="2" id="KW-0175">Coiled coil</keyword>
<evidence type="ECO:0000313" key="4">
    <source>
        <dbReference type="Proteomes" id="UP000809621"/>
    </source>
</evidence>
<dbReference type="Pfam" id="PF04337">
    <property type="entry name" value="DUF480"/>
    <property type="match status" value="1"/>
</dbReference>